<dbReference type="EMBL" id="SOSA01000093">
    <property type="protein sequence ID" value="THC96917.1"/>
    <property type="molecule type" value="Genomic_DNA"/>
</dbReference>
<dbReference type="VEuPathDB" id="FungiDB:EYZ11_003578"/>
<comment type="caution">
    <text evidence="2">The sequence shown here is derived from an EMBL/GenBank/DDBJ whole genome shotgun (WGS) entry which is preliminary data.</text>
</comment>
<gene>
    <name evidence="2" type="ORF">EYZ11_003578</name>
</gene>
<evidence type="ECO:0000313" key="3">
    <source>
        <dbReference type="Proteomes" id="UP000308092"/>
    </source>
</evidence>
<organism evidence="2 3">
    <name type="scientific">Aspergillus tanneri</name>
    <dbReference type="NCBI Taxonomy" id="1220188"/>
    <lineage>
        <taxon>Eukaryota</taxon>
        <taxon>Fungi</taxon>
        <taxon>Dikarya</taxon>
        <taxon>Ascomycota</taxon>
        <taxon>Pezizomycotina</taxon>
        <taxon>Eurotiomycetes</taxon>
        <taxon>Eurotiomycetidae</taxon>
        <taxon>Eurotiales</taxon>
        <taxon>Aspergillaceae</taxon>
        <taxon>Aspergillus</taxon>
        <taxon>Aspergillus subgen. Circumdati</taxon>
    </lineage>
</organism>
<dbReference type="AlphaFoldDB" id="A0A4S3JPZ5"/>
<keyword evidence="3" id="KW-1185">Reference proteome</keyword>
<sequence>MVPGWLKIYTNLPSKFIALTDRLTKNATPLTAPKMTHYSLMFSARVFTAASSQSPASKENNNQPYSLQNGVELPLRHL</sequence>
<feature type="region of interest" description="Disordered" evidence="1">
    <location>
        <begin position="52"/>
        <end position="78"/>
    </location>
</feature>
<accession>A0A4S3JPZ5</accession>
<dbReference type="Proteomes" id="UP000308092">
    <property type="component" value="Unassembled WGS sequence"/>
</dbReference>
<evidence type="ECO:0000313" key="2">
    <source>
        <dbReference type="EMBL" id="THC96917.1"/>
    </source>
</evidence>
<evidence type="ECO:0000256" key="1">
    <source>
        <dbReference type="SAM" id="MobiDB-lite"/>
    </source>
</evidence>
<name>A0A4S3JPZ5_9EURO</name>
<feature type="compositionally biased region" description="Polar residues" evidence="1">
    <location>
        <begin position="52"/>
        <end position="69"/>
    </location>
</feature>
<protein>
    <submittedName>
        <fullName evidence="2">Uncharacterized protein</fullName>
    </submittedName>
</protein>
<proteinExistence type="predicted"/>
<reference evidence="2 3" key="1">
    <citation type="submission" date="2019-03" db="EMBL/GenBank/DDBJ databases">
        <title>The genome sequence of a newly discovered highly antifungal drug resistant Aspergillus species, Aspergillus tanneri NIH 1004.</title>
        <authorList>
            <person name="Mounaud S."/>
            <person name="Singh I."/>
            <person name="Joardar V."/>
            <person name="Pakala S."/>
            <person name="Pakala S."/>
            <person name="Venepally P."/>
            <person name="Hoover J."/>
            <person name="Nierman W."/>
            <person name="Chung J."/>
            <person name="Losada L."/>
        </authorList>
    </citation>
    <scope>NUCLEOTIDE SEQUENCE [LARGE SCALE GENOMIC DNA]</scope>
    <source>
        <strain evidence="2 3">NIH1004</strain>
    </source>
</reference>